<dbReference type="VEuPathDB" id="FungiDB:ASPGLDRAFT_49710"/>
<keyword evidence="1" id="KW-1133">Transmembrane helix</keyword>
<dbReference type="AlphaFoldDB" id="A0A1L9VCW0"/>
<protein>
    <submittedName>
        <fullName evidence="2">Uncharacterized protein</fullName>
    </submittedName>
</protein>
<evidence type="ECO:0000256" key="1">
    <source>
        <dbReference type="SAM" id="Phobius"/>
    </source>
</evidence>
<keyword evidence="1" id="KW-0472">Membrane</keyword>
<keyword evidence="1" id="KW-0812">Transmembrane</keyword>
<dbReference type="GeneID" id="34463423"/>
<reference evidence="3" key="1">
    <citation type="journal article" date="2017" name="Genome Biol.">
        <title>Comparative genomics reveals high biological diversity and specific adaptations in the industrially and medically important fungal genus Aspergillus.</title>
        <authorList>
            <person name="de Vries R.P."/>
            <person name="Riley R."/>
            <person name="Wiebenga A."/>
            <person name="Aguilar-Osorio G."/>
            <person name="Amillis S."/>
            <person name="Uchima C.A."/>
            <person name="Anderluh G."/>
            <person name="Asadollahi M."/>
            <person name="Askin M."/>
            <person name="Barry K."/>
            <person name="Battaglia E."/>
            <person name="Bayram O."/>
            <person name="Benocci T."/>
            <person name="Braus-Stromeyer S.A."/>
            <person name="Caldana C."/>
            <person name="Canovas D."/>
            <person name="Cerqueira G.C."/>
            <person name="Chen F."/>
            <person name="Chen W."/>
            <person name="Choi C."/>
            <person name="Clum A."/>
            <person name="Dos Santos R.A."/>
            <person name="Damasio A.R."/>
            <person name="Diallinas G."/>
            <person name="Emri T."/>
            <person name="Fekete E."/>
            <person name="Flipphi M."/>
            <person name="Freyberg S."/>
            <person name="Gallo A."/>
            <person name="Gournas C."/>
            <person name="Habgood R."/>
            <person name="Hainaut M."/>
            <person name="Harispe M.L."/>
            <person name="Henrissat B."/>
            <person name="Hilden K.S."/>
            <person name="Hope R."/>
            <person name="Hossain A."/>
            <person name="Karabika E."/>
            <person name="Karaffa L."/>
            <person name="Karanyi Z."/>
            <person name="Krasevec N."/>
            <person name="Kuo A."/>
            <person name="Kusch H."/>
            <person name="LaButti K."/>
            <person name="Lagendijk E.L."/>
            <person name="Lapidus A."/>
            <person name="Levasseur A."/>
            <person name="Lindquist E."/>
            <person name="Lipzen A."/>
            <person name="Logrieco A.F."/>
            <person name="MacCabe A."/>
            <person name="Maekelae M.R."/>
            <person name="Malavazi I."/>
            <person name="Melin P."/>
            <person name="Meyer V."/>
            <person name="Mielnichuk N."/>
            <person name="Miskei M."/>
            <person name="Molnar A.P."/>
            <person name="Mule G."/>
            <person name="Ngan C.Y."/>
            <person name="Orejas M."/>
            <person name="Orosz E."/>
            <person name="Ouedraogo J.P."/>
            <person name="Overkamp K.M."/>
            <person name="Park H.-S."/>
            <person name="Perrone G."/>
            <person name="Piumi F."/>
            <person name="Punt P.J."/>
            <person name="Ram A.F."/>
            <person name="Ramon A."/>
            <person name="Rauscher S."/>
            <person name="Record E."/>
            <person name="Riano-Pachon D.M."/>
            <person name="Robert V."/>
            <person name="Roehrig J."/>
            <person name="Ruller R."/>
            <person name="Salamov A."/>
            <person name="Salih N.S."/>
            <person name="Samson R.A."/>
            <person name="Sandor E."/>
            <person name="Sanguinetti M."/>
            <person name="Schuetze T."/>
            <person name="Sepcic K."/>
            <person name="Shelest E."/>
            <person name="Sherlock G."/>
            <person name="Sophianopoulou V."/>
            <person name="Squina F.M."/>
            <person name="Sun H."/>
            <person name="Susca A."/>
            <person name="Todd R.B."/>
            <person name="Tsang A."/>
            <person name="Unkles S.E."/>
            <person name="van de Wiele N."/>
            <person name="van Rossen-Uffink D."/>
            <person name="Oliveira J.V."/>
            <person name="Vesth T.C."/>
            <person name="Visser J."/>
            <person name="Yu J.-H."/>
            <person name="Zhou M."/>
            <person name="Andersen M.R."/>
            <person name="Archer D.B."/>
            <person name="Baker S.E."/>
            <person name="Benoit I."/>
            <person name="Brakhage A.A."/>
            <person name="Braus G.H."/>
            <person name="Fischer R."/>
            <person name="Frisvad J.C."/>
            <person name="Goldman G.H."/>
            <person name="Houbraken J."/>
            <person name="Oakley B."/>
            <person name="Pocsi I."/>
            <person name="Scazzocchio C."/>
            <person name="Seiboth B."/>
            <person name="vanKuyk P.A."/>
            <person name="Wortman J."/>
            <person name="Dyer P.S."/>
            <person name="Grigoriev I.V."/>
        </authorList>
    </citation>
    <scope>NUCLEOTIDE SEQUENCE [LARGE SCALE GENOMIC DNA]</scope>
    <source>
        <strain evidence="3">CBS 516.65</strain>
    </source>
</reference>
<keyword evidence="3" id="KW-1185">Reference proteome</keyword>
<dbReference type="EMBL" id="KV878904">
    <property type="protein sequence ID" value="OJJ81749.1"/>
    <property type="molecule type" value="Genomic_DNA"/>
</dbReference>
<organism evidence="2 3">
    <name type="scientific">Aspergillus glaucus CBS 516.65</name>
    <dbReference type="NCBI Taxonomy" id="1160497"/>
    <lineage>
        <taxon>Eukaryota</taxon>
        <taxon>Fungi</taxon>
        <taxon>Dikarya</taxon>
        <taxon>Ascomycota</taxon>
        <taxon>Pezizomycotina</taxon>
        <taxon>Eurotiomycetes</taxon>
        <taxon>Eurotiomycetidae</taxon>
        <taxon>Eurotiales</taxon>
        <taxon>Aspergillaceae</taxon>
        <taxon>Aspergillus</taxon>
        <taxon>Aspergillus subgen. Aspergillus</taxon>
    </lineage>
</organism>
<dbReference type="RefSeq" id="XP_022398447.1">
    <property type="nucleotide sequence ID" value="XM_022547162.1"/>
</dbReference>
<dbReference type="Proteomes" id="UP000184300">
    <property type="component" value="Unassembled WGS sequence"/>
</dbReference>
<feature type="transmembrane region" description="Helical" evidence="1">
    <location>
        <begin position="39"/>
        <end position="59"/>
    </location>
</feature>
<gene>
    <name evidence="2" type="ORF">ASPGLDRAFT_49710</name>
</gene>
<accession>A0A1L9VCW0</accession>
<evidence type="ECO:0000313" key="3">
    <source>
        <dbReference type="Proteomes" id="UP000184300"/>
    </source>
</evidence>
<evidence type="ECO:0000313" key="2">
    <source>
        <dbReference type="EMBL" id="OJJ81749.1"/>
    </source>
</evidence>
<sequence>MVFSRPVDSSEPCSLPLRPTNCLDGGALQAGCVHIRMFLAMKAFIGLGTGMIIGSVPLYQ</sequence>
<name>A0A1L9VCW0_ASPGL</name>
<proteinExistence type="predicted"/>